<dbReference type="Gene3D" id="1.10.357.10">
    <property type="entry name" value="Tetracycline Repressor, domain 2"/>
    <property type="match status" value="1"/>
</dbReference>
<evidence type="ECO:0000256" key="1">
    <source>
        <dbReference type="ARBA" id="ARBA00023125"/>
    </source>
</evidence>
<feature type="domain" description="HTH tetR-type" evidence="3">
    <location>
        <begin position="1"/>
        <end position="61"/>
    </location>
</feature>
<dbReference type="EMBL" id="CP072788">
    <property type="protein sequence ID" value="QTR03774.1"/>
    <property type="molecule type" value="Genomic_DNA"/>
</dbReference>
<dbReference type="GO" id="GO:0000976">
    <property type="term" value="F:transcription cis-regulatory region binding"/>
    <property type="evidence" value="ECO:0007669"/>
    <property type="project" value="TreeGrafter"/>
</dbReference>
<feature type="DNA-binding region" description="H-T-H motif" evidence="2">
    <location>
        <begin position="24"/>
        <end position="43"/>
    </location>
</feature>
<organism evidence="5 6">
    <name type="scientific">Saccharothrix algeriensis</name>
    <dbReference type="NCBI Taxonomy" id="173560"/>
    <lineage>
        <taxon>Bacteria</taxon>
        <taxon>Bacillati</taxon>
        <taxon>Actinomycetota</taxon>
        <taxon>Actinomycetes</taxon>
        <taxon>Pseudonocardiales</taxon>
        <taxon>Pseudonocardiaceae</taxon>
        <taxon>Saccharothrix</taxon>
    </lineage>
</organism>
<dbReference type="EMBL" id="JAFBCL010000001">
    <property type="protein sequence ID" value="MBM7809436.1"/>
    <property type="molecule type" value="Genomic_DNA"/>
</dbReference>
<dbReference type="Pfam" id="PF00440">
    <property type="entry name" value="TetR_N"/>
    <property type="match status" value="1"/>
</dbReference>
<dbReference type="InterPro" id="IPR001647">
    <property type="entry name" value="HTH_TetR"/>
</dbReference>
<sequence>MVNRQDWLDIGLRVLAEEGAPALTVERLSGRLGVTKGSFYHHFKGMGGFKADLLAHFETMGTTGYVERVGGSARERLELLVDRAPADEEDRPPVEPALRAWAMQDADVRAVQERVDRARIDHLARLWSELGPAEQALPMARLLYLVVVGADHVLPPLGPAALREVYQLALRPRGEGSGD</sequence>
<protein>
    <submittedName>
        <fullName evidence="4 5">AcrR family transcriptional regulator</fullName>
    </submittedName>
</protein>
<dbReference type="InterPro" id="IPR050109">
    <property type="entry name" value="HTH-type_TetR-like_transc_reg"/>
</dbReference>
<dbReference type="InterPro" id="IPR009057">
    <property type="entry name" value="Homeodomain-like_sf"/>
</dbReference>
<dbReference type="Proteomes" id="UP000671828">
    <property type="component" value="Chromosome"/>
</dbReference>
<dbReference type="AlphaFoldDB" id="A0A8T8I1F6"/>
<keyword evidence="1 2" id="KW-0238">DNA-binding</keyword>
<reference evidence="5" key="2">
    <citation type="submission" date="2021-04" db="EMBL/GenBank/DDBJ databases">
        <title>Saccharothrix algeriensis WGS.</title>
        <authorList>
            <person name="Stuskova K."/>
            <person name="Hakalova E."/>
            <person name="Tebbal A.B."/>
            <person name="Eichmeier A."/>
        </authorList>
    </citation>
    <scope>NUCLEOTIDE SEQUENCE</scope>
    <source>
        <strain evidence="5">NRRL B-24137</strain>
    </source>
</reference>
<keyword evidence="7" id="KW-1185">Reference proteome</keyword>
<dbReference type="Proteomes" id="UP001195724">
    <property type="component" value="Unassembled WGS sequence"/>
</dbReference>
<proteinExistence type="predicted"/>
<dbReference type="PANTHER" id="PTHR30055:SF239">
    <property type="entry name" value="TRANSCRIPTIONAL REGULATORY PROTEIN"/>
    <property type="match status" value="1"/>
</dbReference>
<evidence type="ECO:0000313" key="4">
    <source>
        <dbReference type="EMBL" id="MBM7809436.1"/>
    </source>
</evidence>
<evidence type="ECO:0000313" key="7">
    <source>
        <dbReference type="Proteomes" id="UP001195724"/>
    </source>
</evidence>
<dbReference type="PROSITE" id="PS50977">
    <property type="entry name" value="HTH_TETR_2"/>
    <property type="match status" value="1"/>
</dbReference>
<evidence type="ECO:0000313" key="6">
    <source>
        <dbReference type="Proteomes" id="UP000671828"/>
    </source>
</evidence>
<name>A0A8T8I1F6_9PSEU</name>
<dbReference type="SUPFAM" id="SSF46689">
    <property type="entry name" value="Homeodomain-like"/>
    <property type="match status" value="1"/>
</dbReference>
<dbReference type="RefSeq" id="WP_204840544.1">
    <property type="nucleotide sequence ID" value="NZ_JAFBCL010000001.1"/>
</dbReference>
<gene>
    <name evidence="5" type="ORF">J7S33_01625</name>
    <name evidence="4" type="ORF">JOE68_000301</name>
</gene>
<evidence type="ECO:0000256" key="2">
    <source>
        <dbReference type="PROSITE-ProRule" id="PRU00335"/>
    </source>
</evidence>
<dbReference type="PANTHER" id="PTHR30055">
    <property type="entry name" value="HTH-TYPE TRANSCRIPTIONAL REGULATOR RUTR"/>
    <property type="match status" value="1"/>
</dbReference>
<evidence type="ECO:0000259" key="3">
    <source>
        <dbReference type="PROSITE" id="PS50977"/>
    </source>
</evidence>
<evidence type="ECO:0000313" key="5">
    <source>
        <dbReference type="EMBL" id="QTR03774.1"/>
    </source>
</evidence>
<dbReference type="GO" id="GO:0003700">
    <property type="term" value="F:DNA-binding transcription factor activity"/>
    <property type="evidence" value="ECO:0007669"/>
    <property type="project" value="TreeGrafter"/>
</dbReference>
<reference evidence="4 7" key="1">
    <citation type="submission" date="2021-01" db="EMBL/GenBank/DDBJ databases">
        <title>Sequencing the genomes of 1000 actinobacteria strains.</title>
        <authorList>
            <person name="Klenk H.-P."/>
        </authorList>
    </citation>
    <scope>NUCLEOTIDE SEQUENCE [LARGE SCALE GENOMIC DNA]</scope>
    <source>
        <strain evidence="4 7">DSM 44581</strain>
    </source>
</reference>
<accession>A0A8T8I1F6</accession>